<dbReference type="GO" id="GO:0015293">
    <property type="term" value="F:symporter activity"/>
    <property type="evidence" value="ECO:0007669"/>
    <property type="project" value="InterPro"/>
</dbReference>
<dbReference type="PANTHER" id="PTHR42865:SF10">
    <property type="entry name" value="SODIUM:DICARBOXYLATE SYMPORTER FAMILY PROTEIN"/>
    <property type="match status" value="1"/>
</dbReference>
<evidence type="ECO:0000256" key="3">
    <source>
        <dbReference type="ARBA" id="ARBA00022692"/>
    </source>
</evidence>
<evidence type="ECO:0000256" key="1">
    <source>
        <dbReference type="ARBA" id="ARBA00004141"/>
    </source>
</evidence>
<feature type="transmembrane region" description="Helical" evidence="6">
    <location>
        <begin position="350"/>
        <end position="367"/>
    </location>
</feature>
<dbReference type="InterPro" id="IPR001991">
    <property type="entry name" value="Na-dicarboxylate_symporter"/>
</dbReference>
<evidence type="ECO:0000256" key="4">
    <source>
        <dbReference type="ARBA" id="ARBA00022989"/>
    </source>
</evidence>
<dbReference type="SUPFAM" id="SSF118215">
    <property type="entry name" value="Proton glutamate symport protein"/>
    <property type="match status" value="1"/>
</dbReference>
<sequence>MSDDSETTAVTTSSPARPRRRLPFFARILAAMLLGVIAGLAFGPRAEPLGQLGNVIIGLIKTLAAPLLFFAVVDAFLRTQIRLRSGLIMLAITATNAVLAVLIGLTLSNTLRPGDHLTVSKALATHAQSEMAVPEAKKIDFMRELTNYIPNSVVRPFLDNSIISIIVLALLSGMALRQVKNEQAAHGDHAYRVVEQLVATLYRALEVVLGGVIAFVPLAVFGVVAKMIGQEGFSPLVGLAAYVGVAVLGLAIQVLVVYQAWIVFVSKRTLREFWTGARDAVVYAMGASSSLASLPVTLRCLDRMNVSPQSARLAACVGTNLNNDGILLYEAMAVLFVAQVYGIELTVGQQLLTAASCVIAGIGIAAVPDAGLISLALVLATVGLPLEILPLLLTVDWLLSRCRAMTNVTSDILVAVLLDRFDREGSRPIEEGGSKA</sequence>
<dbReference type="AlphaFoldDB" id="L0DB46"/>
<feature type="transmembrane region" description="Helical" evidence="6">
    <location>
        <begin position="161"/>
        <end position="179"/>
    </location>
</feature>
<dbReference type="EMBL" id="CP003364">
    <property type="protein sequence ID" value="AGA26085.1"/>
    <property type="molecule type" value="Genomic_DNA"/>
</dbReference>
<dbReference type="PRINTS" id="PR00173">
    <property type="entry name" value="EDTRNSPORT"/>
</dbReference>
<evidence type="ECO:0000256" key="2">
    <source>
        <dbReference type="ARBA" id="ARBA00022448"/>
    </source>
</evidence>
<dbReference type="HOGENOM" id="CLU_019375_7_1_0"/>
<dbReference type="GO" id="GO:0005886">
    <property type="term" value="C:plasma membrane"/>
    <property type="evidence" value="ECO:0007669"/>
    <property type="project" value="TreeGrafter"/>
</dbReference>
<feature type="transmembrane region" description="Helical" evidence="6">
    <location>
        <begin position="55"/>
        <end position="77"/>
    </location>
</feature>
<organism evidence="7 8">
    <name type="scientific">Singulisphaera acidiphila (strain ATCC BAA-1392 / DSM 18658 / VKM B-2454 / MOB10)</name>
    <dbReference type="NCBI Taxonomy" id="886293"/>
    <lineage>
        <taxon>Bacteria</taxon>
        <taxon>Pseudomonadati</taxon>
        <taxon>Planctomycetota</taxon>
        <taxon>Planctomycetia</taxon>
        <taxon>Isosphaerales</taxon>
        <taxon>Isosphaeraceae</taxon>
        <taxon>Singulisphaera</taxon>
    </lineage>
</organism>
<keyword evidence="2" id="KW-0813">Transport</keyword>
<evidence type="ECO:0000313" key="8">
    <source>
        <dbReference type="Proteomes" id="UP000010798"/>
    </source>
</evidence>
<dbReference type="KEGG" id="saci:Sinac_1713"/>
<evidence type="ECO:0000256" key="6">
    <source>
        <dbReference type="SAM" id="Phobius"/>
    </source>
</evidence>
<gene>
    <name evidence="7" type="ordered locus">Sinac_1713</name>
</gene>
<reference evidence="7 8" key="1">
    <citation type="submission" date="2012-02" db="EMBL/GenBank/DDBJ databases">
        <title>Complete sequence of chromosome of Singulisphaera acidiphila DSM 18658.</title>
        <authorList>
            <consortium name="US DOE Joint Genome Institute (JGI-PGF)"/>
            <person name="Lucas S."/>
            <person name="Copeland A."/>
            <person name="Lapidus A."/>
            <person name="Glavina del Rio T."/>
            <person name="Dalin E."/>
            <person name="Tice H."/>
            <person name="Bruce D."/>
            <person name="Goodwin L."/>
            <person name="Pitluck S."/>
            <person name="Peters L."/>
            <person name="Ovchinnikova G."/>
            <person name="Chertkov O."/>
            <person name="Kyrpides N."/>
            <person name="Mavromatis K."/>
            <person name="Ivanova N."/>
            <person name="Brettin T."/>
            <person name="Detter J.C."/>
            <person name="Han C."/>
            <person name="Larimer F."/>
            <person name="Land M."/>
            <person name="Hauser L."/>
            <person name="Markowitz V."/>
            <person name="Cheng J.-F."/>
            <person name="Hugenholtz P."/>
            <person name="Woyke T."/>
            <person name="Wu D."/>
            <person name="Tindall B."/>
            <person name="Pomrenke H."/>
            <person name="Brambilla E."/>
            <person name="Klenk H.-P."/>
            <person name="Eisen J.A."/>
        </authorList>
    </citation>
    <scope>NUCLEOTIDE SEQUENCE [LARGE SCALE GENOMIC DNA]</scope>
    <source>
        <strain evidence="8">ATCC BAA-1392 / DSM 18658 / VKM B-2454 / MOB10</strain>
    </source>
</reference>
<feature type="transmembrane region" description="Helical" evidence="6">
    <location>
        <begin position="236"/>
        <end position="259"/>
    </location>
</feature>
<feature type="transmembrane region" description="Helical" evidence="6">
    <location>
        <begin position="86"/>
        <end position="107"/>
    </location>
</feature>
<accession>L0DB46</accession>
<keyword evidence="8" id="KW-1185">Reference proteome</keyword>
<dbReference type="RefSeq" id="WP_015245254.1">
    <property type="nucleotide sequence ID" value="NC_019892.1"/>
</dbReference>
<keyword evidence="4 6" id="KW-1133">Transmembrane helix</keyword>
<dbReference type="STRING" id="886293.Sinac_1713"/>
<proteinExistence type="predicted"/>
<dbReference type="PANTHER" id="PTHR42865">
    <property type="entry name" value="PROTON/GLUTAMATE-ASPARTATE SYMPORTER"/>
    <property type="match status" value="1"/>
</dbReference>
<comment type="subcellular location">
    <subcellularLocation>
        <location evidence="1">Membrane</location>
        <topology evidence="1">Multi-pass membrane protein</topology>
    </subcellularLocation>
</comment>
<dbReference type="InterPro" id="IPR036458">
    <property type="entry name" value="Na:dicarbo_symporter_sf"/>
</dbReference>
<dbReference type="Gene3D" id="1.10.3860.10">
    <property type="entry name" value="Sodium:dicarboxylate symporter"/>
    <property type="match status" value="1"/>
</dbReference>
<keyword evidence="5 6" id="KW-0472">Membrane</keyword>
<dbReference type="Pfam" id="PF00375">
    <property type="entry name" value="SDF"/>
    <property type="match status" value="1"/>
</dbReference>
<name>L0DB46_SINAD</name>
<feature type="transmembrane region" description="Helical" evidence="6">
    <location>
        <begin position="200"/>
        <end position="224"/>
    </location>
</feature>
<dbReference type="OrthoDB" id="9768885at2"/>
<evidence type="ECO:0000256" key="5">
    <source>
        <dbReference type="ARBA" id="ARBA00023136"/>
    </source>
</evidence>
<keyword evidence="3 6" id="KW-0812">Transmembrane</keyword>
<feature type="transmembrane region" description="Helical" evidence="6">
    <location>
        <begin position="24"/>
        <end position="43"/>
    </location>
</feature>
<feature type="transmembrane region" description="Helical" evidence="6">
    <location>
        <begin position="373"/>
        <end position="395"/>
    </location>
</feature>
<evidence type="ECO:0000313" key="7">
    <source>
        <dbReference type="EMBL" id="AGA26085.1"/>
    </source>
</evidence>
<dbReference type="Proteomes" id="UP000010798">
    <property type="component" value="Chromosome"/>
</dbReference>
<dbReference type="eggNOG" id="COG1301">
    <property type="taxonomic scope" value="Bacteria"/>
</dbReference>
<protein>
    <submittedName>
        <fullName evidence="7">Na+/H+ dicarboxylate symporter</fullName>
    </submittedName>
</protein>